<dbReference type="EMBL" id="PXOF01000135">
    <property type="protein sequence ID" value="RGP63202.1"/>
    <property type="molecule type" value="Genomic_DNA"/>
</dbReference>
<name>A0A395RTM9_FUSSP</name>
<evidence type="ECO:0000259" key="2">
    <source>
        <dbReference type="Pfam" id="PF00775"/>
    </source>
</evidence>
<keyword evidence="3" id="KW-0560">Oxidoreductase</keyword>
<dbReference type="Pfam" id="PF00775">
    <property type="entry name" value="Dioxygenase_C"/>
    <property type="match status" value="1"/>
</dbReference>
<proteinExistence type="predicted"/>
<keyword evidence="1" id="KW-0732">Signal</keyword>
<accession>A0A395RTM9</accession>
<reference evidence="3 4" key="1">
    <citation type="journal article" date="2018" name="PLoS Pathog.">
        <title>Evolution of structural diversity of trichothecenes, a family of toxins produced by plant pathogenic and entomopathogenic fungi.</title>
        <authorList>
            <person name="Proctor R.H."/>
            <person name="McCormick S.P."/>
            <person name="Kim H.S."/>
            <person name="Cardoza R.E."/>
            <person name="Stanley A.M."/>
            <person name="Lindo L."/>
            <person name="Kelly A."/>
            <person name="Brown D.W."/>
            <person name="Lee T."/>
            <person name="Vaughan M.M."/>
            <person name="Alexander N.J."/>
            <person name="Busman M."/>
            <person name="Gutierrez S."/>
        </authorList>
    </citation>
    <scope>NUCLEOTIDE SEQUENCE [LARGE SCALE GENOMIC DNA]</scope>
    <source>
        <strain evidence="3 4">NRRL 3299</strain>
    </source>
</reference>
<dbReference type="SUPFAM" id="SSF49482">
    <property type="entry name" value="Aromatic compound dioxygenase"/>
    <property type="match status" value="1"/>
</dbReference>
<comment type="caution">
    <text evidence="3">The sequence shown here is derived from an EMBL/GenBank/DDBJ whole genome shotgun (WGS) entry which is preliminary data.</text>
</comment>
<dbReference type="GO" id="GO:0008199">
    <property type="term" value="F:ferric iron binding"/>
    <property type="evidence" value="ECO:0007669"/>
    <property type="project" value="InterPro"/>
</dbReference>
<feature type="chain" id="PRO_5017404121" evidence="1">
    <location>
        <begin position="20"/>
        <end position="348"/>
    </location>
</feature>
<dbReference type="PANTHER" id="PTHR34315:SF1">
    <property type="entry name" value="INTRADIOL RING-CLEAVAGE DIOXYGENASES DOMAIN-CONTAINING PROTEIN-RELATED"/>
    <property type="match status" value="1"/>
</dbReference>
<sequence>MRLSTALLNTFALANSVLSHPGADVKAELLERKAFLANAKRTDLSHCAAQIKARGLEQRGIERRNAIAQEKSKRGFIKRDPSDLNKTHMSDAHFGPQTPLDVVFGTNTSCVLSPEVIEGPYYVAGESIRRNIAEKEPGIPLFVDLAIYDTTTCEPIPDLWVEIWACNSTGIYSGVASGGDYSDAPENLDTSFLRGFQQSDQDGALQFEAIFPGHYSGRTQHIHIMVHPNATARENMTISDTTASHVGQMYFDQDLIDAVEKIAPYNTNTQPITLNSEDTLLASGLETSDPIMQYVLLGDSVEDGILSWLSFGIDTDYATTVYAAATRYKEGGVANNETAPIPSGITPP</sequence>
<evidence type="ECO:0000313" key="4">
    <source>
        <dbReference type="Proteomes" id="UP000266152"/>
    </source>
</evidence>
<dbReference type="STRING" id="5514.A0A395RTM9"/>
<evidence type="ECO:0000256" key="1">
    <source>
        <dbReference type="SAM" id="SignalP"/>
    </source>
</evidence>
<dbReference type="InterPro" id="IPR000627">
    <property type="entry name" value="Intradiol_dOase_C"/>
</dbReference>
<dbReference type="PANTHER" id="PTHR34315">
    <property type="match status" value="1"/>
</dbReference>
<evidence type="ECO:0000313" key="3">
    <source>
        <dbReference type="EMBL" id="RGP63202.1"/>
    </source>
</evidence>
<protein>
    <submittedName>
        <fullName evidence="3">Extracellular dioxygenase</fullName>
    </submittedName>
</protein>
<dbReference type="Gene3D" id="2.60.130.10">
    <property type="entry name" value="Aromatic compound dioxygenase"/>
    <property type="match status" value="1"/>
</dbReference>
<dbReference type="GO" id="GO:0016702">
    <property type="term" value="F:oxidoreductase activity, acting on single donors with incorporation of molecular oxygen, incorporation of two atoms of oxygen"/>
    <property type="evidence" value="ECO:0007669"/>
    <property type="project" value="InterPro"/>
</dbReference>
<feature type="domain" description="Intradiol ring-cleavage dioxygenases" evidence="2">
    <location>
        <begin position="117"/>
        <end position="255"/>
    </location>
</feature>
<dbReference type="CDD" id="cd03457">
    <property type="entry name" value="intradiol_dioxygenase_like"/>
    <property type="match status" value="1"/>
</dbReference>
<dbReference type="AlphaFoldDB" id="A0A395RTM9"/>
<keyword evidence="3" id="KW-0223">Dioxygenase</keyword>
<gene>
    <name evidence="3" type="ORF">FSPOR_8784</name>
</gene>
<dbReference type="InterPro" id="IPR015889">
    <property type="entry name" value="Intradiol_dOase_core"/>
</dbReference>
<feature type="signal peptide" evidence="1">
    <location>
        <begin position="1"/>
        <end position="19"/>
    </location>
</feature>
<organism evidence="3 4">
    <name type="scientific">Fusarium sporotrichioides</name>
    <dbReference type="NCBI Taxonomy" id="5514"/>
    <lineage>
        <taxon>Eukaryota</taxon>
        <taxon>Fungi</taxon>
        <taxon>Dikarya</taxon>
        <taxon>Ascomycota</taxon>
        <taxon>Pezizomycotina</taxon>
        <taxon>Sordariomycetes</taxon>
        <taxon>Hypocreomycetidae</taxon>
        <taxon>Hypocreales</taxon>
        <taxon>Nectriaceae</taxon>
        <taxon>Fusarium</taxon>
    </lineage>
</organism>
<dbReference type="Proteomes" id="UP000266152">
    <property type="component" value="Unassembled WGS sequence"/>
</dbReference>
<keyword evidence="4" id="KW-1185">Reference proteome</keyword>